<feature type="region of interest" description="Disordered" evidence="1">
    <location>
        <begin position="1"/>
        <end position="20"/>
    </location>
</feature>
<reference evidence="4 5" key="1">
    <citation type="journal article" date="2015" name="Annu Rev Anim Biosci">
        <title>The Genome 10K Project: a way forward.</title>
        <authorList>
            <person name="Koepfli K.P."/>
            <person name="Paten B."/>
            <person name="O'Brien S.J."/>
            <person name="Koepfli K.P."/>
            <person name="Paten B."/>
            <person name="Antunes A."/>
            <person name="Belov K."/>
            <person name="Bustamante C."/>
            <person name="Castoe T.A."/>
            <person name="Clawson H."/>
            <person name="Crawford A.J."/>
            <person name="Diekhans M."/>
            <person name="Distel D."/>
            <person name="Durbin R."/>
            <person name="Earl D."/>
            <person name="Fujita M.K."/>
            <person name="Gamble T."/>
            <person name="Georges A."/>
            <person name="Gemmell N."/>
            <person name="Gilbert M.T."/>
            <person name="Graves J.M."/>
            <person name="Green R.E."/>
            <person name="Hickey G."/>
            <person name="Jarvis E.D."/>
            <person name="Johnson W."/>
            <person name="Komissarov A."/>
            <person name="Korf I."/>
            <person name="Kuhn R."/>
            <person name="Larkin D.M."/>
            <person name="Lewin H."/>
            <person name="Lopez J.V."/>
            <person name="Ma J."/>
            <person name="Marques-Bonet T."/>
            <person name="Miller W."/>
            <person name="Murphy R."/>
            <person name="Pevzner P."/>
            <person name="Shapiro B."/>
            <person name="Steiner C."/>
            <person name="Tamazian G."/>
            <person name="Venkatesh B."/>
            <person name="Wang J."/>
            <person name="Wayne R."/>
            <person name="Wiley E."/>
            <person name="Yang H."/>
            <person name="Zhang G."/>
            <person name="Haussler D."/>
            <person name="Ryder O."/>
            <person name="O'Brien S.J."/>
        </authorList>
    </citation>
    <scope>NUCLEOTIDE SEQUENCE</scope>
</reference>
<evidence type="ECO:0000256" key="1">
    <source>
        <dbReference type="SAM" id="MobiDB-lite"/>
    </source>
</evidence>
<accession>A0A671E384</accession>
<dbReference type="AlphaFoldDB" id="A0A671E384"/>
<dbReference type="OrthoDB" id="203339at2759"/>
<evidence type="ECO:0000313" key="4">
    <source>
        <dbReference type="Ensembl" id="ENSRFEP00010007535.1"/>
    </source>
</evidence>
<dbReference type="EMBL" id="JACAGC010000001">
    <property type="protein sequence ID" value="KAF6390341.1"/>
    <property type="molecule type" value="Genomic_DNA"/>
</dbReference>
<dbReference type="OMA" id="TEAQGQK"/>
<dbReference type="InterPro" id="IPR011129">
    <property type="entry name" value="CSD"/>
</dbReference>
<dbReference type="KEGG" id="rfq:117013942"/>
<protein>
    <recommendedName>
        <fullName evidence="2">CSD domain-containing protein</fullName>
    </recommendedName>
</protein>
<dbReference type="Proteomes" id="UP000472240">
    <property type="component" value="Chromosome 1"/>
</dbReference>
<gene>
    <name evidence="4" type="primary">LOC117013942</name>
    <name evidence="3" type="ORF">mRhiFer1_007911</name>
</gene>
<reference evidence="4 5" key="3">
    <citation type="submission" date="2018-12" db="EMBL/GenBank/DDBJ databases">
        <title>G10K-VGP greater horseshoe bat female genome, primary haplotype.</title>
        <authorList>
            <person name="Teeling E."/>
            <person name="Myers G."/>
            <person name="Vernes S."/>
            <person name="Pippel M."/>
            <person name="Winkler S."/>
            <person name="Fedrigo O."/>
            <person name="Rhie A."/>
            <person name="Koren S."/>
            <person name="Phillippy A."/>
            <person name="Lewin H."/>
            <person name="Damas J."/>
            <person name="Howe K."/>
            <person name="Mountcastle J."/>
            <person name="Jarvis E.D."/>
        </authorList>
    </citation>
    <scope>NUCLEOTIDE SEQUENCE [LARGE SCALE GENOMIC DNA]</scope>
</reference>
<dbReference type="PROSITE" id="PS00352">
    <property type="entry name" value="CSD_1"/>
    <property type="match status" value="1"/>
</dbReference>
<feature type="compositionally biased region" description="Polar residues" evidence="1">
    <location>
        <begin position="230"/>
        <end position="242"/>
    </location>
</feature>
<dbReference type="FunFam" id="2.40.50.140:FF:000274">
    <property type="entry name" value="Mitochondrial RNA binding protein"/>
    <property type="match status" value="1"/>
</dbReference>
<dbReference type="SUPFAM" id="SSF50249">
    <property type="entry name" value="Nucleic acid-binding proteins"/>
    <property type="match status" value="1"/>
</dbReference>
<keyword evidence="5" id="KW-1185">Reference proteome</keyword>
<dbReference type="PROSITE" id="PS51857">
    <property type="entry name" value="CSD_2"/>
    <property type="match status" value="1"/>
</dbReference>
<feature type="compositionally biased region" description="Basic and acidic residues" evidence="1">
    <location>
        <begin position="168"/>
        <end position="181"/>
    </location>
</feature>
<dbReference type="GeneID" id="117013942"/>
<evidence type="ECO:0000313" key="6">
    <source>
        <dbReference type="Proteomes" id="UP000585614"/>
    </source>
</evidence>
<evidence type="ECO:0000313" key="5">
    <source>
        <dbReference type="Proteomes" id="UP000472240"/>
    </source>
</evidence>
<dbReference type="PANTHER" id="PTHR11544">
    <property type="entry name" value="COLD SHOCK DOMAIN CONTAINING PROTEINS"/>
    <property type="match status" value="1"/>
</dbReference>
<evidence type="ECO:0000259" key="2">
    <source>
        <dbReference type="PROSITE" id="PS51857"/>
    </source>
</evidence>
<dbReference type="RefSeq" id="XP_032947478.1">
    <property type="nucleotide sequence ID" value="XM_033091587.1"/>
</dbReference>
<dbReference type="GeneTree" id="ENSGT00940000165111"/>
<evidence type="ECO:0000313" key="3">
    <source>
        <dbReference type="EMBL" id="KAF6390341.1"/>
    </source>
</evidence>
<dbReference type="InterPro" id="IPR019844">
    <property type="entry name" value="CSD_CS"/>
</dbReference>
<name>A0A671E384_RHIFE</name>
<dbReference type="PRINTS" id="PR00050">
    <property type="entry name" value="COLDSHOCK"/>
</dbReference>
<dbReference type="CDD" id="cd04458">
    <property type="entry name" value="CSP_CDS"/>
    <property type="match status" value="1"/>
</dbReference>
<dbReference type="Gene3D" id="2.40.50.140">
    <property type="entry name" value="Nucleic acid-binding proteins"/>
    <property type="match status" value="1"/>
</dbReference>
<proteinExistence type="predicted"/>
<feature type="region of interest" description="Disordered" evidence="1">
    <location>
        <begin position="161"/>
        <end position="251"/>
    </location>
</feature>
<dbReference type="InterPro" id="IPR050181">
    <property type="entry name" value="Cold_shock_domain"/>
</dbReference>
<dbReference type="GO" id="GO:0003676">
    <property type="term" value="F:nucleic acid binding"/>
    <property type="evidence" value="ECO:0007669"/>
    <property type="project" value="InterPro"/>
</dbReference>
<dbReference type="InterPro" id="IPR012340">
    <property type="entry name" value="NA-bd_OB-fold"/>
</dbReference>
<dbReference type="Ensembl" id="ENSRFET00010008250.1">
    <property type="protein sequence ID" value="ENSRFEP00010007535.1"/>
    <property type="gene ID" value="ENSRFEG00010005097.1"/>
</dbReference>
<dbReference type="InterPro" id="IPR002059">
    <property type="entry name" value="CSP_DNA-bd"/>
</dbReference>
<dbReference type="Proteomes" id="UP000585614">
    <property type="component" value="Unassembled WGS sequence"/>
</dbReference>
<dbReference type="SMART" id="SM00357">
    <property type="entry name" value="CSP"/>
    <property type="match status" value="1"/>
</dbReference>
<sequence length="367" mass="39120">MSEAGEATLMEAANSVSPQATEKDLLSLGGGDFPGALVTSNHSRDEIPEATAAASAQGNVIATRVLGYVQWFNVKKGYGFISRNDTQEDVFVHQTAITRNNPHKYQRSVGDGEMVEFDVVLGKRGTEAANVTGPAGAPVEGSWFAANRPGFCHGYYNPHRVPQPRGLRSTEDNVNKHEGSSRDGLTVAQGQSGRLPSCPPDQGLQCFPPSRRPQAVTERLPGLPAPASGLQDSLQSGSTPTTGPECAPLRRGPCVSYRLSRPRGQGPVPGPKPSLGISEELKALGKESWCNEGVLPQKPLPRYGFWYPNDLCLRLLQLRDAQGQNPEAGAGKIRKGPAEITAFVAKKRSIAKEVDTAVAHAPSAQAE</sequence>
<reference evidence="4 5" key="2">
    <citation type="journal article" date="2018" name="Annu Rev Anim Biosci">
        <title>Bat Biology, Genomes, and the Bat1K Project: To Generate Chromosome-Level Genomes for All Living Bat Species.</title>
        <authorList>
            <person name="Teeling E.C."/>
            <person name="Vernes S.C."/>
            <person name="Davalos L.M."/>
            <person name="Ray D.A."/>
            <person name="Gilbert M.T.P."/>
            <person name="Myers E."/>
        </authorList>
    </citation>
    <scope>NUCLEOTIDE SEQUENCE</scope>
</reference>
<dbReference type="Pfam" id="PF00313">
    <property type="entry name" value="CSD"/>
    <property type="match status" value="1"/>
</dbReference>
<reference evidence="3 6" key="4">
    <citation type="journal article" date="2020" name="Nature">
        <title>Six reference-quality genomes reveal evolution of bat adaptations.</title>
        <authorList>
            <person name="Jebb D."/>
            <person name="Huang Z."/>
            <person name="Pippel M."/>
            <person name="Hughes G.M."/>
            <person name="Lavrichenko K."/>
            <person name="Devanna P."/>
            <person name="Winkler S."/>
            <person name="Jermiin L.S."/>
            <person name="Skirmuntt E.C."/>
            <person name="Katzourakis A."/>
            <person name="Burkitt-Gray L."/>
            <person name="Ray D.A."/>
            <person name="Sullivan K.A.M."/>
            <person name="Roscito J.G."/>
            <person name="Kirilenko B.M."/>
            <person name="Davalos L.M."/>
            <person name="Corthals A.P."/>
            <person name="Power M.L."/>
            <person name="Jones G."/>
            <person name="Ransome R.D."/>
            <person name="Dechmann D.K.N."/>
            <person name="Locatelli A.G."/>
            <person name="Puechmaille S.J."/>
            <person name="Fedrigo O."/>
            <person name="Jarvis E.D."/>
            <person name="Hiller M."/>
            <person name="Vernes S.C."/>
            <person name="Myers E.W."/>
            <person name="Teeling E.C."/>
        </authorList>
    </citation>
    <scope>NUCLEOTIDE SEQUENCE [LARGE SCALE GENOMIC DNA]</scope>
    <source>
        <strain evidence="3">MRhiFer1</strain>
        <tissue evidence="3">Lung</tissue>
    </source>
</reference>
<organism evidence="4 5">
    <name type="scientific">Rhinolophus ferrumequinum</name>
    <name type="common">Greater horseshoe bat</name>
    <dbReference type="NCBI Taxonomy" id="59479"/>
    <lineage>
        <taxon>Eukaryota</taxon>
        <taxon>Metazoa</taxon>
        <taxon>Chordata</taxon>
        <taxon>Craniata</taxon>
        <taxon>Vertebrata</taxon>
        <taxon>Euteleostomi</taxon>
        <taxon>Mammalia</taxon>
        <taxon>Eutheria</taxon>
        <taxon>Laurasiatheria</taxon>
        <taxon>Chiroptera</taxon>
        <taxon>Yinpterochiroptera</taxon>
        <taxon>Rhinolophoidea</taxon>
        <taxon>Rhinolophidae</taxon>
        <taxon>Rhinolophinae</taxon>
        <taxon>Rhinolophus</taxon>
    </lineage>
</organism>
<reference evidence="4" key="5">
    <citation type="submission" date="2025-05" db="UniProtKB">
        <authorList>
            <consortium name="Ensembl"/>
        </authorList>
    </citation>
    <scope>IDENTIFICATION</scope>
</reference>
<feature type="domain" description="CSD" evidence="2">
    <location>
        <begin position="64"/>
        <end position="133"/>
    </location>
</feature>